<reference evidence="3" key="1">
    <citation type="submission" date="2020-12" db="EMBL/GenBank/DDBJ databases">
        <title>Metabolic potential, ecology and presence of endohyphal bacteria is reflected in genomic diversity of Mucoromycotina.</title>
        <authorList>
            <person name="Muszewska A."/>
            <person name="Okrasinska A."/>
            <person name="Steczkiewicz K."/>
            <person name="Drgas O."/>
            <person name="Orlowska M."/>
            <person name="Perlinska-Lenart U."/>
            <person name="Aleksandrzak-Piekarczyk T."/>
            <person name="Szatraj K."/>
            <person name="Zielenkiewicz U."/>
            <person name="Pilsyk S."/>
            <person name="Malc E."/>
            <person name="Mieczkowski P."/>
            <person name="Kruszewska J.S."/>
            <person name="Biernat P."/>
            <person name="Pawlowska J."/>
        </authorList>
    </citation>
    <scope>NUCLEOTIDE SEQUENCE</scope>
    <source>
        <strain evidence="3">WA0000051536</strain>
    </source>
</reference>
<evidence type="ECO:0000256" key="1">
    <source>
        <dbReference type="SAM" id="MobiDB-lite"/>
    </source>
</evidence>
<proteinExistence type="predicted"/>
<feature type="domain" description="Programmed cell death protein 2 C-terminal" evidence="2">
    <location>
        <begin position="366"/>
        <end position="506"/>
    </location>
</feature>
<protein>
    <recommendedName>
        <fullName evidence="2">Programmed cell death protein 2 C-terminal domain-containing protein</fullName>
    </recommendedName>
</protein>
<accession>A0A8H7Q4U8</accession>
<evidence type="ECO:0000259" key="2">
    <source>
        <dbReference type="Pfam" id="PF04194"/>
    </source>
</evidence>
<name>A0A8H7Q4U8_9FUNG</name>
<organism evidence="3 4">
    <name type="scientific">Umbelopsis vinacea</name>
    <dbReference type="NCBI Taxonomy" id="44442"/>
    <lineage>
        <taxon>Eukaryota</taxon>
        <taxon>Fungi</taxon>
        <taxon>Fungi incertae sedis</taxon>
        <taxon>Mucoromycota</taxon>
        <taxon>Mucoromycotina</taxon>
        <taxon>Umbelopsidomycetes</taxon>
        <taxon>Umbelopsidales</taxon>
        <taxon>Umbelopsidaceae</taxon>
        <taxon>Umbelopsis</taxon>
    </lineage>
</organism>
<evidence type="ECO:0000313" key="4">
    <source>
        <dbReference type="Proteomes" id="UP000612746"/>
    </source>
</evidence>
<evidence type="ECO:0000313" key="3">
    <source>
        <dbReference type="EMBL" id="KAG2185323.1"/>
    </source>
</evidence>
<dbReference type="OrthoDB" id="443682at2759"/>
<dbReference type="PANTHER" id="PTHR47524:SF1">
    <property type="entry name" value="20S RRNA ACCUMULATION PROTEIN 4"/>
    <property type="match status" value="1"/>
</dbReference>
<dbReference type="EMBL" id="JAEPRA010000005">
    <property type="protein sequence ID" value="KAG2185323.1"/>
    <property type="molecule type" value="Genomic_DNA"/>
</dbReference>
<comment type="caution">
    <text evidence="3">The sequence shown here is derived from an EMBL/GenBank/DDBJ whole genome shotgun (WGS) entry which is preliminary data.</text>
</comment>
<dbReference type="GO" id="GO:0030490">
    <property type="term" value="P:maturation of SSU-rRNA"/>
    <property type="evidence" value="ECO:0007669"/>
    <property type="project" value="TreeGrafter"/>
</dbReference>
<dbReference type="PANTHER" id="PTHR47524">
    <property type="entry name" value="20S RRNA ACCUMULATION PROTEIN 4"/>
    <property type="match status" value="1"/>
</dbReference>
<feature type="compositionally biased region" description="Polar residues" evidence="1">
    <location>
        <begin position="195"/>
        <end position="206"/>
    </location>
</feature>
<feature type="compositionally biased region" description="Acidic residues" evidence="1">
    <location>
        <begin position="275"/>
        <end position="290"/>
    </location>
</feature>
<feature type="region of interest" description="Disordered" evidence="1">
    <location>
        <begin position="191"/>
        <end position="264"/>
    </location>
</feature>
<dbReference type="Pfam" id="PF04194">
    <property type="entry name" value="PDCD2_C"/>
    <property type="match status" value="1"/>
</dbReference>
<dbReference type="Proteomes" id="UP000612746">
    <property type="component" value="Unassembled WGS sequence"/>
</dbReference>
<sequence length="510" mass="57648">MNGNTSKKNRNSSQMRNKALPVANQSPAHNPFMPSLDVIPALTRDKNAKSNRKPKVMLGMPDIPVDEHLDNDAYATKIGGAPIWLIDHQHPDSDIQICGSCQNPMYLIFQGYVPLENSIYHRVMYVWACNRRICIKKPGSIKALRAHLVDPEYLKQLQRKEAARIQKEEQLKAAQKRNAFVASPNGSPFQLGDLWSSSNQGKSSAGNPFAMPATPSKANPFQMPGSNDIEEAEEDEDEEEETEEEESKQSYSQAASAKRKPFDLNHHFAESLTIQEEDEEEEEEMEDDDVDHDEDFVCQMKFPGHYLYISEEEIAETFDSLGLDMSKYQKYLDLQKQSEDAVDDSEDGISWAGETYEKQDVPRGFDKAFKKFTERVGAWPEQCVRYEFGGSPLLFSNSDQAAKSLIVSSSDGYGVYSNSQLPVCPHCGSKRTFEFQLMPHMLSLLSVTEHAMIEEQTLDKTGKDQWNVGMEFGTVMIFVCENDCNGSTSTDVEDQVTYFEEHVIAQFELD</sequence>
<gene>
    <name evidence="3" type="ORF">INT44_002113</name>
</gene>
<feature type="region of interest" description="Disordered" evidence="1">
    <location>
        <begin position="271"/>
        <end position="290"/>
    </location>
</feature>
<feature type="compositionally biased region" description="Acidic residues" evidence="1">
    <location>
        <begin position="228"/>
        <end position="246"/>
    </location>
</feature>
<dbReference type="GO" id="GO:0005737">
    <property type="term" value="C:cytoplasm"/>
    <property type="evidence" value="ECO:0007669"/>
    <property type="project" value="InterPro"/>
</dbReference>
<dbReference type="InterPro" id="IPR007320">
    <property type="entry name" value="PDCD2_C"/>
</dbReference>
<keyword evidence="4" id="KW-1185">Reference proteome</keyword>
<dbReference type="AlphaFoldDB" id="A0A8H7Q4U8"/>